<evidence type="ECO:0000313" key="1">
    <source>
        <dbReference type="EMBL" id="KAG8464513.1"/>
    </source>
</evidence>
<accession>A0A8J6CEF4</accession>
<reference evidence="1" key="1">
    <citation type="submission" date="2021-05" db="EMBL/GenBank/DDBJ databases">
        <title>The genome of the haptophyte Pavlova lutheri (Diacronema luteri, Pavlovales) - a model for lipid biosynthesis in eukaryotic algae.</title>
        <authorList>
            <person name="Hulatt C.J."/>
            <person name="Posewitz M.C."/>
        </authorList>
    </citation>
    <scope>NUCLEOTIDE SEQUENCE</scope>
    <source>
        <strain evidence="1">NIVA-4/92</strain>
    </source>
</reference>
<dbReference type="EMBL" id="JAGTXO010000012">
    <property type="protein sequence ID" value="KAG8464513.1"/>
    <property type="molecule type" value="Genomic_DNA"/>
</dbReference>
<name>A0A8J6CEF4_DIALT</name>
<keyword evidence="2" id="KW-1185">Reference proteome</keyword>
<dbReference type="AlphaFoldDB" id="A0A8J6CEF4"/>
<proteinExistence type="predicted"/>
<evidence type="ECO:0000313" key="2">
    <source>
        <dbReference type="Proteomes" id="UP000751190"/>
    </source>
</evidence>
<organism evidence="1 2">
    <name type="scientific">Diacronema lutheri</name>
    <name type="common">Unicellular marine alga</name>
    <name type="synonym">Monochrysis lutheri</name>
    <dbReference type="NCBI Taxonomy" id="2081491"/>
    <lineage>
        <taxon>Eukaryota</taxon>
        <taxon>Haptista</taxon>
        <taxon>Haptophyta</taxon>
        <taxon>Pavlovophyceae</taxon>
        <taxon>Pavlovales</taxon>
        <taxon>Pavlovaceae</taxon>
        <taxon>Diacronema</taxon>
    </lineage>
</organism>
<comment type="caution">
    <text evidence="1">The sequence shown here is derived from an EMBL/GenBank/DDBJ whole genome shotgun (WGS) entry which is preliminary data.</text>
</comment>
<gene>
    <name evidence="1" type="ORF">KFE25_009881</name>
</gene>
<sequence length="132" mass="12869">MAMATSEDKGAAGTKPARAKVDVHDAAAAACADALVKLDELATAPSREGCADAIATCKRAATLMGRAYDARVKAAAKGKAAAAKGKAVAKRRAAAVKPTVVAARTRKLGKAVVWVAPAGGGSPADVSAGGSG</sequence>
<dbReference type="Proteomes" id="UP000751190">
    <property type="component" value="Unassembled WGS sequence"/>
</dbReference>
<protein>
    <submittedName>
        <fullName evidence="1">Uncharacterized protein</fullName>
    </submittedName>
</protein>